<feature type="transmembrane region" description="Helical" evidence="1">
    <location>
        <begin position="12"/>
        <end position="32"/>
    </location>
</feature>
<protein>
    <submittedName>
        <fullName evidence="2">Uncharacterized protein</fullName>
    </submittedName>
</protein>
<dbReference type="GeneID" id="61173638"/>
<dbReference type="Proteomes" id="UP000058857">
    <property type="component" value="Chromosome 1"/>
</dbReference>
<dbReference type="PATRIC" id="fig|280505.15.peg.623"/>
<gene>
    <name evidence="2" type="ORF">LBBP_00635</name>
</gene>
<keyword evidence="1" id="KW-0472">Membrane</keyword>
<name>A0A0E3B2V6_LEPBO</name>
<evidence type="ECO:0000256" key="1">
    <source>
        <dbReference type="SAM" id="Phobius"/>
    </source>
</evidence>
<dbReference type="EMBL" id="CP012029">
    <property type="protein sequence ID" value="ALO24975.1"/>
    <property type="molecule type" value="Genomic_DNA"/>
</dbReference>
<sequence length="65" mass="7634">MEERVKVKRLSFSFFSANSFSILAHFWGFYVFKITFWLLNLVRVPTVLKFGNKLTTKSPSQNCLL</sequence>
<organism evidence="2">
    <name type="scientific">Leptospira borgpetersenii serovar Ballum</name>
    <dbReference type="NCBI Taxonomy" id="280505"/>
    <lineage>
        <taxon>Bacteria</taxon>
        <taxon>Pseudomonadati</taxon>
        <taxon>Spirochaetota</taxon>
        <taxon>Spirochaetia</taxon>
        <taxon>Leptospirales</taxon>
        <taxon>Leptospiraceae</taxon>
        <taxon>Leptospira</taxon>
    </lineage>
</organism>
<proteinExistence type="predicted"/>
<evidence type="ECO:0000313" key="2">
    <source>
        <dbReference type="EMBL" id="ALO24975.1"/>
    </source>
</evidence>
<keyword evidence="1" id="KW-1133">Transmembrane helix</keyword>
<accession>A0A0E3B2V6</accession>
<dbReference type="RefSeq" id="WP_002724239.1">
    <property type="nucleotide sequence ID" value="NZ_CP012029.1"/>
</dbReference>
<keyword evidence="1" id="KW-0812">Transmembrane</keyword>
<dbReference type="AlphaFoldDB" id="A0A0E3B2V6"/>
<reference evidence="2 3" key="1">
    <citation type="journal article" date="2015" name="PLoS Negl. Trop. Dis.">
        <title>Distribution of Plasmids in Distinct Leptospira Pathogenic Species.</title>
        <authorList>
            <person name="Wang Y."/>
            <person name="Zhuang X."/>
            <person name="Zhong Y."/>
            <person name="Zhang C."/>
            <person name="Zhang Y."/>
            <person name="Zeng L."/>
            <person name="Zhu Y."/>
            <person name="He P."/>
            <person name="Dong K."/>
            <person name="Pal U."/>
            <person name="Guo X."/>
            <person name="Qin J."/>
        </authorList>
    </citation>
    <scope>NUCLEOTIDE SEQUENCE [LARGE SCALE GENOMIC DNA]</scope>
    <source>
        <strain evidence="2 3">56604</strain>
    </source>
</reference>
<evidence type="ECO:0000313" key="3">
    <source>
        <dbReference type="Proteomes" id="UP000058857"/>
    </source>
</evidence>